<name>D8PA71_9BACT</name>
<evidence type="ECO:0000256" key="5">
    <source>
        <dbReference type="ARBA" id="ARBA00023136"/>
    </source>
</evidence>
<feature type="transmembrane region" description="Helical" evidence="7">
    <location>
        <begin position="380"/>
        <end position="401"/>
    </location>
</feature>
<dbReference type="Proteomes" id="UP000001660">
    <property type="component" value="Chromosome"/>
</dbReference>
<feature type="transmembrane region" description="Helical" evidence="7">
    <location>
        <begin position="765"/>
        <end position="788"/>
    </location>
</feature>
<feature type="domain" description="ABC3 transporter permease C-terminal" evidence="8">
    <location>
        <begin position="770"/>
        <end position="883"/>
    </location>
</feature>
<comment type="subcellular location">
    <subcellularLocation>
        <location evidence="1">Cell membrane</location>
        <topology evidence="1">Multi-pass membrane protein</topology>
    </subcellularLocation>
</comment>
<dbReference type="eggNOG" id="COG3127">
    <property type="taxonomic scope" value="Bacteria"/>
</dbReference>
<dbReference type="InterPro" id="IPR003838">
    <property type="entry name" value="ABC3_permease_C"/>
</dbReference>
<feature type="transmembrane region" description="Helical" evidence="7">
    <location>
        <begin position="462"/>
        <end position="493"/>
    </location>
</feature>
<feature type="transmembrane region" description="Helical" evidence="7">
    <location>
        <begin position="856"/>
        <end position="879"/>
    </location>
</feature>
<feature type="domain" description="MacB-like periplasmic core" evidence="9">
    <location>
        <begin position="26"/>
        <end position="207"/>
    </location>
</feature>
<evidence type="ECO:0000256" key="3">
    <source>
        <dbReference type="ARBA" id="ARBA00022692"/>
    </source>
</evidence>
<feature type="domain" description="ABC3 transporter permease C-terminal" evidence="8">
    <location>
        <begin position="276"/>
        <end position="403"/>
    </location>
</feature>
<dbReference type="Pfam" id="PF12704">
    <property type="entry name" value="MacB_PCD"/>
    <property type="match status" value="1"/>
</dbReference>
<feature type="region of interest" description="Disordered" evidence="6">
    <location>
        <begin position="596"/>
        <end position="616"/>
    </location>
</feature>
<evidence type="ECO:0000256" key="1">
    <source>
        <dbReference type="ARBA" id="ARBA00004651"/>
    </source>
</evidence>
<dbReference type="PANTHER" id="PTHR30287">
    <property type="entry name" value="MEMBRANE COMPONENT OF PREDICTED ABC SUPERFAMILY METABOLITE UPTAKE TRANSPORTER"/>
    <property type="match status" value="1"/>
</dbReference>
<evidence type="ECO:0000256" key="2">
    <source>
        <dbReference type="ARBA" id="ARBA00022475"/>
    </source>
</evidence>
<dbReference type="GO" id="GO:0005886">
    <property type="term" value="C:plasma membrane"/>
    <property type="evidence" value="ECO:0007669"/>
    <property type="project" value="UniProtKB-SubCell"/>
</dbReference>
<evidence type="ECO:0000313" key="11">
    <source>
        <dbReference type="Proteomes" id="UP000001660"/>
    </source>
</evidence>
<dbReference type="InterPro" id="IPR038766">
    <property type="entry name" value="Membrane_comp_ABC_pdt"/>
</dbReference>
<dbReference type="OrthoDB" id="9775544at2"/>
<dbReference type="InterPro" id="IPR025857">
    <property type="entry name" value="MacB_PCD"/>
</dbReference>
<feature type="transmembrane region" description="Helical" evidence="7">
    <location>
        <begin position="20"/>
        <end position="40"/>
    </location>
</feature>
<evidence type="ECO:0000259" key="8">
    <source>
        <dbReference type="Pfam" id="PF02687"/>
    </source>
</evidence>
<evidence type="ECO:0000256" key="6">
    <source>
        <dbReference type="SAM" id="MobiDB-lite"/>
    </source>
</evidence>
<keyword evidence="4 7" id="KW-1133">Transmembrane helix</keyword>
<evidence type="ECO:0000313" key="10">
    <source>
        <dbReference type="EMBL" id="CBK40130.1"/>
    </source>
</evidence>
<dbReference type="EMBL" id="FP929003">
    <property type="protein sequence ID" value="CBK40130.1"/>
    <property type="molecule type" value="Genomic_DNA"/>
</dbReference>
<dbReference type="AlphaFoldDB" id="D8PA71"/>
<gene>
    <name evidence="10" type="ORF">NIDE0351</name>
</gene>
<sequence>MIPFWLMMAWRELRSAWRHFLYFLGCIALGVGAVVGVSLFSTNVERAVLKEARGLLGGDLEIRLSRPVGAAGSAVLQGLTERGIVRTRVSELVAMVARVDRAQGTANVTQLVELKAIESGYPLYGIVRVEPDRPLMELLRQTGNSCRETCHGAVVQESLLIRLGLVVGDAIKIGQASFHITGVIHTEPDRMANMFSLGPRVLISQDGLVAADLVKPGSRLRERHLLKLPAAMALTPLLHELRGRLSAESARLSSYRDAQPQLRQFLDQLARYLGLVGLTALFVGGIGVALSIQAFVREKLQSIAILKTLGADTKTIIYSYLGQAVGLGLLGSAVGIGIGLLLQAVLPQAVSTLLATDVLQQVEFTSVLSWTALAPLSKGLGLGVLTTLLFSLWPLLTIRAIKPAVIFRREVEGAIRPGVRPETSLWRRAIRVITADPVRAVTASGIGLGLAGLSVWQAGSLAIGGLFIGGLLVAVAALTVTAKALLLGIRALPSPRALSLRQALGNIQRPGGQTLGVMVSIGVGVMVILAIALLEQALVRQVGENRPNDSPTFFFVDIQPDQAEGFSALVHRHTGDMAPDLTPLVRSRLHAINGHAVTAERESEQEDQPGQSREEKRKNWYVNREYVLTFLDQPPKDNRIVKGAWWKPGQVFPRPQVSVEEEAAKSLGIDVGTTLDLNIQGTIMRAEVSSIRKVEWGNFSTNFYMIFSPGALDGAPMTYVATVRVSPQDEVALQSAVVAAFPNVTAINIGEVLSSFARVLDRLSLAIRAVALFCLLAGALVMAAALAATRYRRLYEAVILKALGAPRALIARSFAAEYAVLGCVAGVIGVVLASLFSWGILRYILELPWSLEPSLLGIGLGCTVLLTLVVGFLSTYRLLGQPPLSVLRHE</sequence>
<dbReference type="STRING" id="330214.NIDE0351"/>
<evidence type="ECO:0000259" key="9">
    <source>
        <dbReference type="Pfam" id="PF12704"/>
    </source>
</evidence>
<keyword evidence="5 7" id="KW-0472">Membrane</keyword>
<keyword evidence="2" id="KW-1003">Cell membrane</keyword>
<feature type="transmembrane region" description="Helical" evidence="7">
    <location>
        <begin position="272"/>
        <end position="296"/>
    </location>
</feature>
<reference evidence="10 11" key="1">
    <citation type="journal article" date="2010" name="Proc. Natl. Acad. Sci. U.S.A.">
        <title>A Nitrospira metagenome illuminates the physiology and evolution of globally important nitrite-oxidizing bacteria.</title>
        <authorList>
            <person name="Lucker S."/>
            <person name="Wagner M."/>
            <person name="Maixner F."/>
            <person name="Pelletier E."/>
            <person name="Koch H."/>
            <person name="Vacherie B."/>
            <person name="Rattei T."/>
            <person name="Sinninghe Damste J."/>
            <person name="Spieck E."/>
            <person name="Le Paslier D."/>
            <person name="Daims H."/>
        </authorList>
    </citation>
    <scope>NUCLEOTIDE SEQUENCE [LARGE SCALE GENOMIC DNA]</scope>
</reference>
<organism evidence="10 11">
    <name type="scientific">Nitrospira defluvii</name>
    <dbReference type="NCBI Taxonomy" id="330214"/>
    <lineage>
        <taxon>Bacteria</taxon>
        <taxon>Pseudomonadati</taxon>
        <taxon>Nitrospirota</taxon>
        <taxon>Nitrospiria</taxon>
        <taxon>Nitrospirales</taxon>
        <taxon>Nitrospiraceae</taxon>
        <taxon>Nitrospira</taxon>
    </lineage>
</organism>
<protein>
    <submittedName>
        <fullName evidence="10">Putative Uncharacterized ABC-type transport system, permease component YbbP</fullName>
    </submittedName>
</protein>
<feature type="transmembrane region" description="Helical" evidence="7">
    <location>
        <begin position="809"/>
        <end position="836"/>
    </location>
</feature>
<keyword evidence="11" id="KW-1185">Reference proteome</keyword>
<feature type="transmembrane region" description="Helical" evidence="7">
    <location>
        <begin position="514"/>
        <end position="534"/>
    </location>
</feature>
<accession>D8PA71</accession>
<proteinExistence type="predicted"/>
<keyword evidence="3 7" id="KW-0812">Transmembrane</keyword>
<feature type="transmembrane region" description="Helical" evidence="7">
    <location>
        <begin position="317"/>
        <end position="342"/>
    </location>
</feature>
<dbReference type="HOGENOM" id="CLU_009475_3_0_0"/>
<dbReference type="Pfam" id="PF02687">
    <property type="entry name" value="FtsX"/>
    <property type="match status" value="2"/>
</dbReference>
<evidence type="ECO:0000256" key="4">
    <source>
        <dbReference type="ARBA" id="ARBA00022989"/>
    </source>
</evidence>
<feature type="transmembrane region" description="Helical" evidence="7">
    <location>
        <begin position="437"/>
        <end position="456"/>
    </location>
</feature>
<dbReference type="PANTHER" id="PTHR30287:SF1">
    <property type="entry name" value="INNER MEMBRANE PROTEIN"/>
    <property type="match status" value="1"/>
</dbReference>
<evidence type="ECO:0000256" key="7">
    <source>
        <dbReference type="SAM" id="Phobius"/>
    </source>
</evidence>
<dbReference type="KEGG" id="nde:NIDE0351"/>